<name>A0A972F906_9RHOO</name>
<evidence type="ECO:0000313" key="9">
    <source>
        <dbReference type="EMBL" id="NMG04453.1"/>
    </source>
</evidence>
<comment type="caution">
    <text evidence="9">The sequence shown here is derived from an EMBL/GenBank/DDBJ whole genome shotgun (WGS) entry which is preliminary data.</text>
</comment>
<dbReference type="InterPro" id="IPR035906">
    <property type="entry name" value="MetI-like_sf"/>
</dbReference>
<dbReference type="PANTHER" id="PTHR30043:SF1">
    <property type="entry name" value="ABC TRANSPORT SYSTEM PERMEASE PROTEIN P69"/>
    <property type="match status" value="1"/>
</dbReference>
<evidence type="ECO:0000259" key="8">
    <source>
        <dbReference type="PROSITE" id="PS50928"/>
    </source>
</evidence>
<evidence type="ECO:0000256" key="5">
    <source>
        <dbReference type="ARBA" id="ARBA00022989"/>
    </source>
</evidence>
<protein>
    <submittedName>
        <fullName evidence="9">Phosphonate ABC transporter, permease protein PhnE</fullName>
    </submittedName>
</protein>
<keyword evidence="2 7" id="KW-0813">Transport</keyword>
<dbReference type="AlphaFoldDB" id="A0A972F906"/>
<feature type="transmembrane region" description="Helical" evidence="7">
    <location>
        <begin position="101"/>
        <end position="126"/>
    </location>
</feature>
<keyword evidence="10" id="KW-1185">Reference proteome</keyword>
<comment type="similarity">
    <text evidence="7">Belongs to the binding-protein-dependent transport system permease family.</text>
</comment>
<dbReference type="Pfam" id="PF00528">
    <property type="entry name" value="BPD_transp_1"/>
    <property type="match status" value="1"/>
</dbReference>
<accession>A0A972F906</accession>
<dbReference type="PANTHER" id="PTHR30043">
    <property type="entry name" value="PHOSPHONATES TRANSPORT SYSTEM PERMEASE PROTEIN"/>
    <property type="match status" value="1"/>
</dbReference>
<evidence type="ECO:0000256" key="2">
    <source>
        <dbReference type="ARBA" id="ARBA00022448"/>
    </source>
</evidence>
<gene>
    <name evidence="9" type="primary">phnE</name>
    <name evidence="9" type="ORF">GPA21_15965</name>
</gene>
<feature type="transmembrane region" description="Helical" evidence="7">
    <location>
        <begin position="31"/>
        <end position="48"/>
    </location>
</feature>
<keyword evidence="4 7" id="KW-0812">Transmembrane</keyword>
<evidence type="ECO:0000256" key="1">
    <source>
        <dbReference type="ARBA" id="ARBA00004651"/>
    </source>
</evidence>
<keyword evidence="5 7" id="KW-1133">Transmembrane helix</keyword>
<feature type="domain" description="ABC transmembrane type-1" evidence="8">
    <location>
        <begin position="96"/>
        <end position="279"/>
    </location>
</feature>
<keyword evidence="3" id="KW-1003">Cell membrane</keyword>
<evidence type="ECO:0000256" key="3">
    <source>
        <dbReference type="ARBA" id="ARBA00022475"/>
    </source>
</evidence>
<dbReference type="Gene3D" id="1.10.3720.10">
    <property type="entry name" value="MetI-like"/>
    <property type="match status" value="1"/>
</dbReference>
<dbReference type="InterPro" id="IPR000515">
    <property type="entry name" value="MetI-like"/>
</dbReference>
<sequence>MSEHTLKPGSLPAEVLARFDRLRAERRRTTVIGLAIFALCFAAAAWVGEFSLSRIAEGAPRIHEYIVKILPELRVSQFGEDMAYWFYGLPQWLALLWETVLMAYLATLLGTLGAVLGCFFAAHNLTPNGPAYFVARRSLEVARTIPDLVYALIFVFAFGLGPLAGILAIAIHSMGASGKLFAEAAENIDMKPVEGLRAAGANWVQTMRYAVVPQVLPNFASYTLWRFELNVRTAAVLGFVGAGGIGQELITAIRMLYYEDVSALVLLIVLTVTCIDLLCEKVRHHFIGKENLA</sequence>
<dbReference type="CDD" id="cd06261">
    <property type="entry name" value="TM_PBP2"/>
    <property type="match status" value="1"/>
</dbReference>
<organism evidence="9 10">
    <name type="scientific">Azoarcus taiwanensis</name>
    <dbReference type="NCBI Taxonomy" id="666964"/>
    <lineage>
        <taxon>Bacteria</taxon>
        <taxon>Pseudomonadati</taxon>
        <taxon>Pseudomonadota</taxon>
        <taxon>Betaproteobacteria</taxon>
        <taxon>Rhodocyclales</taxon>
        <taxon>Zoogloeaceae</taxon>
        <taxon>Azoarcus</taxon>
    </lineage>
</organism>
<evidence type="ECO:0000256" key="4">
    <source>
        <dbReference type="ARBA" id="ARBA00022692"/>
    </source>
</evidence>
<dbReference type="EMBL" id="WTVM01000122">
    <property type="protein sequence ID" value="NMG04453.1"/>
    <property type="molecule type" value="Genomic_DNA"/>
</dbReference>
<dbReference type="RefSeq" id="WP_168989124.1">
    <property type="nucleotide sequence ID" value="NZ_CAWPHM010000025.1"/>
</dbReference>
<comment type="subcellular location">
    <subcellularLocation>
        <location evidence="1 7">Cell membrane</location>
        <topology evidence="1 7">Multi-pass membrane protein</topology>
    </subcellularLocation>
</comment>
<dbReference type="Proteomes" id="UP000599523">
    <property type="component" value="Unassembled WGS sequence"/>
</dbReference>
<dbReference type="NCBIfam" id="TIGR01097">
    <property type="entry name" value="PhnE"/>
    <property type="match status" value="1"/>
</dbReference>
<dbReference type="SUPFAM" id="SSF161098">
    <property type="entry name" value="MetI-like"/>
    <property type="match status" value="1"/>
</dbReference>
<feature type="transmembrane region" description="Helical" evidence="7">
    <location>
        <begin position="147"/>
        <end position="171"/>
    </location>
</feature>
<dbReference type="GO" id="GO:0005886">
    <property type="term" value="C:plasma membrane"/>
    <property type="evidence" value="ECO:0007669"/>
    <property type="project" value="UniProtKB-SubCell"/>
</dbReference>
<dbReference type="GO" id="GO:0015416">
    <property type="term" value="F:ABC-type phosphonate transporter activity"/>
    <property type="evidence" value="ECO:0007669"/>
    <property type="project" value="InterPro"/>
</dbReference>
<dbReference type="PROSITE" id="PS50928">
    <property type="entry name" value="ABC_TM1"/>
    <property type="match status" value="1"/>
</dbReference>
<reference evidence="9" key="1">
    <citation type="submission" date="2019-12" db="EMBL/GenBank/DDBJ databases">
        <title>Comparative genomics gives insights into the taxonomy of the Azoarcus-Aromatoleum group and reveals separate origins of nif in the plant-associated Azoarcus and non-plant-associated Aromatoleum sub-groups.</title>
        <authorList>
            <person name="Lafos M."/>
            <person name="Maluk M."/>
            <person name="Batista M."/>
            <person name="Junghare M."/>
            <person name="Carmona M."/>
            <person name="Faoro H."/>
            <person name="Cruz L.M."/>
            <person name="Battistoni F."/>
            <person name="De Souza E."/>
            <person name="Pedrosa F."/>
            <person name="Chen W.-M."/>
            <person name="Poole P.S."/>
            <person name="Dixon R.A."/>
            <person name="James E.K."/>
        </authorList>
    </citation>
    <scope>NUCLEOTIDE SEQUENCE</scope>
    <source>
        <strain evidence="9">NSC3</strain>
    </source>
</reference>
<keyword evidence="6 7" id="KW-0472">Membrane</keyword>
<evidence type="ECO:0000313" key="10">
    <source>
        <dbReference type="Proteomes" id="UP000599523"/>
    </source>
</evidence>
<evidence type="ECO:0000256" key="7">
    <source>
        <dbReference type="RuleBase" id="RU363032"/>
    </source>
</evidence>
<dbReference type="InterPro" id="IPR005769">
    <property type="entry name" value="PhnE/PtxC"/>
</dbReference>
<evidence type="ECO:0000256" key="6">
    <source>
        <dbReference type="ARBA" id="ARBA00023136"/>
    </source>
</evidence>
<proteinExistence type="inferred from homology"/>